<accession>A0ABX0VT41</accession>
<dbReference type="EMBL" id="JAATOP010000001">
    <property type="protein sequence ID" value="NIY71136.1"/>
    <property type="molecule type" value="Genomic_DNA"/>
</dbReference>
<evidence type="ECO:0000313" key="1">
    <source>
        <dbReference type="EMBL" id="NIY71136.1"/>
    </source>
</evidence>
<organism evidence="1 2">
    <name type="scientific">Marivivens donghaensis</name>
    <dbReference type="NCBI Taxonomy" id="1699413"/>
    <lineage>
        <taxon>Bacteria</taxon>
        <taxon>Pseudomonadati</taxon>
        <taxon>Pseudomonadota</taxon>
        <taxon>Alphaproteobacteria</taxon>
        <taxon>Rhodobacterales</taxon>
        <taxon>Paracoccaceae</taxon>
        <taxon>Marivivens group</taxon>
        <taxon>Marivivens</taxon>
    </lineage>
</organism>
<reference evidence="1 2" key="1">
    <citation type="submission" date="2020-03" db="EMBL/GenBank/DDBJ databases">
        <title>Bacterial isolates of synthetic phycosphere.</title>
        <authorList>
            <person name="Fu H."/>
            <person name="Moran M.A."/>
        </authorList>
    </citation>
    <scope>NUCLEOTIDE SEQUENCE [LARGE SCALE GENOMIC DNA]</scope>
    <source>
        <strain evidence="1 2">HF1</strain>
    </source>
</reference>
<comment type="caution">
    <text evidence="1">The sequence shown here is derived from an EMBL/GenBank/DDBJ whole genome shotgun (WGS) entry which is preliminary data.</text>
</comment>
<name>A0ABX0VT41_9RHOB</name>
<gene>
    <name evidence="1" type="ORF">HCZ30_01670</name>
</gene>
<evidence type="ECO:0000313" key="2">
    <source>
        <dbReference type="Proteomes" id="UP000709466"/>
    </source>
</evidence>
<protein>
    <submittedName>
        <fullName evidence="1">Uncharacterized protein</fullName>
    </submittedName>
</protein>
<dbReference type="Proteomes" id="UP000709466">
    <property type="component" value="Unassembled WGS sequence"/>
</dbReference>
<sequence length="79" mass="8521">MHSAIREAILGAPLLTGIVVGMWPHVTFDTAVPITSEGLSRQGFRRNARCLLQGILAQIYVAVGEIEEAAVYSKQILTA</sequence>
<proteinExistence type="predicted"/>
<dbReference type="RefSeq" id="WP_167636020.1">
    <property type="nucleotide sequence ID" value="NZ_JAATOP010000001.1"/>
</dbReference>
<keyword evidence="2" id="KW-1185">Reference proteome</keyword>